<evidence type="ECO:0000256" key="2">
    <source>
        <dbReference type="ARBA" id="ARBA00022741"/>
    </source>
</evidence>
<evidence type="ECO:0000313" key="5">
    <source>
        <dbReference type="EMBL" id="SNS07478.1"/>
    </source>
</evidence>
<dbReference type="PANTHER" id="PTHR43553">
    <property type="entry name" value="HEAVY METAL TRANSPORTER"/>
    <property type="match status" value="1"/>
</dbReference>
<dbReference type="GO" id="GO:0042626">
    <property type="term" value="F:ATPase-coupled transmembrane transporter activity"/>
    <property type="evidence" value="ECO:0007669"/>
    <property type="project" value="TreeGrafter"/>
</dbReference>
<reference evidence="5 6" key="1">
    <citation type="submission" date="2017-06" db="EMBL/GenBank/DDBJ databases">
        <authorList>
            <person name="Kim H.J."/>
            <person name="Triplett B.A."/>
        </authorList>
    </citation>
    <scope>NUCLEOTIDE SEQUENCE [LARGE SCALE GENOMIC DNA]</scope>
    <source>
        <strain evidence="5 6">DSM 13116</strain>
    </source>
</reference>
<dbReference type="InterPro" id="IPR050095">
    <property type="entry name" value="ECF_ABC_transporter_ATP-bd"/>
</dbReference>
<accession>A0A239BJE2</accession>
<dbReference type="AlphaFoldDB" id="A0A239BJE2"/>
<dbReference type="Gene3D" id="3.40.50.300">
    <property type="entry name" value="P-loop containing nucleotide triphosphate hydrolases"/>
    <property type="match status" value="2"/>
</dbReference>
<dbReference type="RefSeq" id="WP_089274795.1">
    <property type="nucleotide sequence ID" value="NZ_FZOC01000005.1"/>
</dbReference>
<dbReference type="OrthoDB" id="9809450at2"/>
<proteinExistence type="predicted"/>
<dbReference type="GO" id="GO:0016887">
    <property type="term" value="F:ATP hydrolysis activity"/>
    <property type="evidence" value="ECO:0007669"/>
    <property type="project" value="InterPro"/>
</dbReference>
<keyword evidence="2" id="KW-0547">Nucleotide-binding</keyword>
<sequence length="486" mass="51948">MIRFENVCFTYPFRPEPAVSNVSLRVRPGEVVLVTGASGCGKSTLVRLANGFARQHFQGRVSGRVLIGGRDNAERSVSDIARDLGTLLQEPEAQFFTLAVADELAVGHEWRGLDPGRITERIAQAAAEFGLSALLEQSTLSLSEGQKQKVALASILTMEPRALVLDEPTANLDPESTDDLARKLVELKAKGLAVLVSDHRLYWLRGVADRVLVMERGAVVAEGPFEMLDDAELRARHGLRQSSVDDPRCGLPALEDVRSGLADSLEADALSFGYGAGAPLFQNASLRLPAGRVVGLLGPNGAGKTTLAMLLTGLTAAKGARFSAQGERVRPSNLLRRSGIVLQNTDHQLHMRSVADEVHSAMRAAGGASACGGEAERRQRVQELLRLYGLDGLADRHPQSLSGGERQRLVVACGEAKEPDLLILDEPTSGLDGANMGLIAARLRARAEAGCCVVLISHDLELLGRVCHCALRLPLAHNSNTTKEAA</sequence>
<dbReference type="EMBL" id="FZOC01000005">
    <property type="protein sequence ID" value="SNS07478.1"/>
    <property type="molecule type" value="Genomic_DNA"/>
</dbReference>
<dbReference type="Pfam" id="PF00005">
    <property type="entry name" value="ABC_tran"/>
    <property type="match status" value="2"/>
</dbReference>
<name>A0A239BJE2_9BACT</name>
<feature type="domain" description="ABC transporter" evidence="4">
    <location>
        <begin position="2"/>
        <end position="241"/>
    </location>
</feature>
<dbReference type="SMART" id="SM00382">
    <property type="entry name" value="AAA"/>
    <property type="match status" value="2"/>
</dbReference>
<keyword evidence="1" id="KW-0813">Transport</keyword>
<dbReference type="PROSITE" id="PS50893">
    <property type="entry name" value="ABC_TRANSPORTER_2"/>
    <property type="match status" value="2"/>
</dbReference>
<dbReference type="Proteomes" id="UP000198324">
    <property type="component" value="Unassembled WGS sequence"/>
</dbReference>
<feature type="domain" description="ABC transporter" evidence="4">
    <location>
        <begin position="265"/>
        <end position="486"/>
    </location>
</feature>
<dbReference type="GO" id="GO:0005524">
    <property type="term" value="F:ATP binding"/>
    <property type="evidence" value="ECO:0007669"/>
    <property type="project" value="UniProtKB-KW"/>
</dbReference>
<keyword evidence="6" id="KW-1185">Reference proteome</keyword>
<keyword evidence="3 5" id="KW-0067">ATP-binding</keyword>
<dbReference type="GO" id="GO:0043190">
    <property type="term" value="C:ATP-binding cassette (ABC) transporter complex"/>
    <property type="evidence" value="ECO:0007669"/>
    <property type="project" value="TreeGrafter"/>
</dbReference>
<dbReference type="InterPro" id="IPR003593">
    <property type="entry name" value="AAA+_ATPase"/>
</dbReference>
<dbReference type="InterPro" id="IPR015856">
    <property type="entry name" value="ABC_transpr_CbiO/EcfA_su"/>
</dbReference>
<evidence type="ECO:0000256" key="3">
    <source>
        <dbReference type="ARBA" id="ARBA00022840"/>
    </source>
</evidence>
<dbReference type="InterPro" id="IPR027417">
    <property type="entry name" value="P-loop_NTPase"/>
</dbReference>
<organism evidence="5 6">
    <name type="scientific">Humidesulfovibrio mexicanus</name>
    <dbReference type="NCBI Taxonomy" id="147047"/>
    <lineage>
        <taxon>Bacteria</taxon>
        <taxon>Pseudomonadati</taxon>
        <taxon>Thermodesulfobacteriota</taxon>
        <taxon>Desulfovibrionia</taxon>
        <taxon>Desulfovibrionales</taxon>
        <taxon>Desulfovibrionaceae</taxon>
        <taxon>Humidesulfovibrio</taxon>
    </lineage>
</organism>
<evidence type="ECO:0000313" key="6">
    <source>
        <dbReference type="Proteomes" id="UP000198324"/>
    </source>
</evidence>
<dbReference type="CDD" id="cd03225">
    <property type="entry name" value="ABC_cobalt_CbiO_domain1"/>
    <property type="match status" value="1"/>
</dbReference>
<protein>
    <submittedName>
        <fullName evidence="5">Energy-coupling factor transport system ATP-binding protein</fullName>
    </submittedName>
</protein>
<evidence type="ECO:0000259" key="4">
    <source>
        <dbReference type="PROSITE" id="PS50893"/>
    </source>
</evidence>
<dbReference type="SUPFAM" id="SSF52540">
    <property type="entry name" value="P-loop containing nucleoside triphosphate hydrolases"/>
    <property type="match status" value="2"/>
</dbReference>
<dbReference type="InterPro" id="IPR003439">
    <property type="entry name" value="ABC_transporter-like_ATP-bd"/>
</dbReference>
<evidence type="ECO:0000256" key="1">
    <source>
        <dbReference type="ARBA" id="ARBA00022448"/>
    </source>
</evidence>
<gene>
    <name evidence="5" type="ORF">SAMN04488503_2590</name>
</gene>